<dbReference type="RefSeq" id="WP_183787164.1">
    <property type="nucleotide sequence ID" value="NZ_JACIBS010000009.1"/>
</dbReference>
<dbReference type="EMBL" id="JACIBS010000009">
    <property type="protein sequence ID" value="MBB3665964.1"/>
    <property type="molecule type" value="Genomic_DNA"/>
</dbReference>
<comment type="caution">
    <text evidence="1">The sequence shown here is derived from an EMBL/GenBank/DDBJ whole genome shotgun (WGS) entry which is preliminary data.</text>
</comment>
<dbReference type="Proteomes" id="UP000564573">
    <property type="component" value="Unassembled WGS sequence"/>
</dbReference>
<sequence>MSRRPLIGPKPDYVGAVSRSSNYLTGDAEPLVGVSDSLPDSVRGAVLDAAEKVLAEHGDDEPLLPTPWEQKGGTVVDANGRHVLTVGTMANDVERASVASTVAAIVNEAVESSSAKDARASVGTERDEWRRAAEHSRQVHRDLVATVRGISENLARALAWHDPDDTPDVEPVDDQRYVYLRLGGVDEPFYYYRWSGAGPVEQLVELDGNWRQTGRRHPADMPGGVRIIRGDELPEPDAES</sequence>
<name>A0A839XX85_9PSEU</name>
<evidence type="ECO:0000313" key="2">
    <source>
        <dbReference type="Proteomes" id="UP000564573"/>
    </source>
</evidence>
<accession>A0A839XX85</accession>
<evidence type="ECO:0000313" key="1">
    <source>
        <dbReference type="EMBL" id="MBB3665964.1"/>
    </source>
</evidence>
<proteinExistence type="predicted"/>
<organism evidence="1 2">
    <name type="scientific">Prauserella sediminis</name>
    <dbReference type="NCBI Taxonomy" id="577680"/>
    <lineage>
        <taxon>Bacteria</taxon>
        <taxon>Bacillati</taxon>
        <taxon>Actinomycetota</taxon>
        <taxon>Actinomycetes</taxon>
        <taxon>Pseudonocardiales</taxon>
        <taxon>Pseudonocardiaceae</taxon>
        <taxon>Prauserella</taxon>
        <taxon>Prauserella salsuginis group</taxon>
    </lineage>
</organism>
<dbReference type="AlphaFoldDB" id="A0A839XX85"/>
<keyword evidence="2" id="KW-1185">Reference proteome</keyword>
<reference evidence="1 2" key="1">
    <citation type="submission" date="2020-08" db="EMBL/GenBank/DDBJ databases">
        <title>Sequencing the genomes of 1000 actinobacteria strains.</title>
        <authorList>
            <person name="Klenk H.-P."/>
        </authorList>
    </citation>
    <scope>NUCLEOTIDE SEQUENCE [LARGE SCALE GENOMIC DNA]</scope>
    <source>
        <strain evidence="1 2">DSM 45267</strain>
    </source>
</reference>
<gene>
    <name evidence="1" type="ORF">FB384_004923</name>
</gene>
<protein>
    <submittedName>
        <fullName evidence="1">Uncharacterized protein</fullName>
    </submittedName>
</protein>